<sequence length="93" mass="10924">MQEKSEAVRDSEQREAVHDDDDKEQPTSEEPIKLTVTDALKYIDAIKARSAQKRPDVYNDFLDTMEDFKSHVINTRRSFIKPIRRAKRFGTRI</sequence>
<comment type="subcellular location">
    <subcellularLocation>
        <location evidence="1">Nucleus</location>
    </subcellularLocation>
</comment>
<evidence type="ECO:0000256" key="3">
    <source>
        <dbReference type="SAM" id="MobiDB-lite"/>
    </source>
</evidence>
<evidence type="ECO:0000313" key="5">
    <source>
        <dbReference type="Proteomes" id="UP000757232"/>
    </source>
</evidence>
<dbReference type="GO" id="GO:0005634">
    <property type="term" value="C:nucleus"/>
    <property type="evidence" value="ECO:0007669"/>
    <property type="project" value="UniProtKB-SubCell"/>
</dbReference>
<evidence type="ECO:0000313" key="4">
    <source>
        <dbReference type="EMBL" id="OCB87066.1"/>
    </source>
</evidence>
<dbReference type="Gene3D" id="1.20.1160.11">
    <property type="entry name" value="Paired amphipathic helix"/>
    <property type="match status" value="1"/>
</dbReference>
<feature type="region of interest" description="Disordered" evidence="3">
    <location>
        <begin position="1"/>
        <end position="33"/>
    </location>
</feature>
<reference evidence="4" key="1">
    <citation type="submission" date="2016-06" db="EMBL/GenBank/DDBJ databases">
        <title>Draft Genome sequence of the fungus Inonotus baumii.</title>
        <authorList>
            <person name="Zhu H."/>
            <person name="Lin W."/>
        </authorList>
    </citation>
    <scope>NUCLEOTIDE SEQUENCE</scope>
    <source>
        <strain evidence="4">821</strain>
    </source>
</reference>
<dbReference type="SUPFAM" id="SSF47762">
    <property type="entry name" value="PAH2 domain"/>
    <property type="match status" value="1"/>
</dbReference>
<protein>
    <submittedName>
        <fullName evidence="4">Uncharacterized protein</fullName>
    </submittedName>
</protein>
<organism evidence="4 5">
    <name type="scientific">Sanghuangporus baumii</name>
    <name type="common">Phellinus baumii</name>
    <dbReference type="NCBI Taxonomy" id="108892"/>
    <lineage>
        <taxon>Eukaryota</taxon>
        <taxon>Fungi</taxon>
        <taxon>Dikarya</taxon>
        <taxon>Basidiomycota</taxon>
        <taxon>Agaricomycotina</taxon>
        <taxon>Agaricomycetes</taxon>
        <taxon>Hymenochaetales</taxon>
        <taxon>Hymenochaetaceae</taxon>
        <taxon>Sanghuangporus</taxon>
    </lineage>
</organism>
<evidence type="ECO:0000256" key="1">
    <source>
        <dbReference type="ARBA" id="ARBA00004123"/>
    </source>
</evidence>
<gene>
    <name evidence="4" type="ORF">A7U60_g5801</name>
</gene>
<dbReference type="GO" id="GO:0006355">
    <property type="term" value="P:regulation of DNA-templated transcription"/>
    <property type="evidence" value="ECO:0007669"/>
    <property type="project" value="InterPro"/>
</dbReference>
<dbReference type="InterPro" id="IPR036600">
    <property type="entry name" value="PAH_sf"/>
</dbReference>
<keyword evidence="2" id="KW-0539">Nucleus</keyword>
<comment type="caution">
    <text evidence="4">The sequence shown here is derived from an EMBL/GenBank/DDBJ whole genome shotgun (WGS) entry which is preliminary data.</text>
</comment>
<name>A0A9Q5HW76_SANBA</name>
<dbReference type="AlphaFoldDB" id="A0A9Q5HW76"/>
<dbReference type="EMBL" id="LNZH02000195">
    <property type="protein sequence ID" value="OCB87066.1"/>
    <property type="molecule type" value="Genomic_DNA"/>
</dbReference>
<accession>A0A9Q5HW76</accession>
<feature type="compositionally biased region" description="Basic and acidic residues" evidence="3">
    <location>
        <begin position="1"/>
        <end position="17"/>
    </location>
</feature>
<keyword evidence="5" id="KW-1185">Reference proteome</keyword>
<dbReference type="Proteomes" id="UP000757232">
    <property type="component" value="Unassembled WGS sequence"/>
</dbReference>
<proteinExistence type="predicted"/>
<evidence type="ECO:0000256" key="2">
    <source>
        <dbReference type="ARBA" id="ARBA00023242"/>
    </source>
</evidence>
<dbReference type="OrthoDB" id="2686575at2759"/>